<evidence type="ECO:0000259" key="5">
    <source>
        <dbReference type="Pfam" id="PF04542"/>
    </source>
</evidence>
<dbReference type="GO" id="GO:0003677">
    <property type="term" value="F:DNA binding"/>
    <property type="evidence" value="ECO:0007669"/>
    <property type="project" value="InterPro"/>
</dbReference>
<dbReference type="InterPro" id="IPR013325">
    <property type="entry name" value="RNA_pol_sigma_r2"/>
</dbReference>
<evidence type="ECO:0000313" key="10">
    <source>
        <dbReference type="Proteomes" id="UP000182836"/>
    </source>
</evidence>
<dbReference type="Gene3D" id="1.10.10.10">
    <property type="entry name" value="Winged helix-like DNA-binding domain superfamily/Winged helix DNA-binding domain"/>
    <property type="match status" value="1"/>
</dbReference>
<comment type="similarity">
    <text evidence="1">Belongs to the sigma-70 factor family. ECF subfamily.</text>
</comment>
<feature type="domain" description="RNA polymerase sigma-70 region 2" evidence="5">
    <location>
        <begin position="19"/>
        <end position="86"/>
    </location>
</feature>
<reference evidence="7 9" key="1">
    <citation type="submission" date="2015-07" db="EMBL/GenBank/DDBJ databases">
        <title>Fjat-14205 dsm 2895.</title>
        <authorList>
            <person name="Liu B."/>
            <person name="Wang J."/>
            <person name="Zhu Y."/>
            <person name="Liu G."/>
            <person name="Chen Q."/>
            <person name="Chen Z."/>
            <person name="Lan J."/>
            <person name="Che J."/>
            <person name="Ge C."/>
            <person name="Shi H."/>
            <person name="Pan Z."/>
            <person name="Liu X."/>
        </authorList>
    </citation>
    <scope>NUCLEOTIDE SEQUENCE [LARGE SCALE GENOMIC DNA]</scope>
    <source>
        <strain evidence="7 9">DSM 2895</strain>
    </source>
</reference>
<dbReference type="GO" id="GO:0006352">
    <property type="term" value="P:DNA-templated transcription initiation"/>
    <property type="evidence" value="ECO:0007669"/>
    <property type="project" value="InterPro"/>
</dbReference>
<dbReference type="CDD" id="cd06171">
    <property type="entry name" value="Sigma70_r4"/>
    <property type="match status" value="1"/>
</dbReference>
<keyword evidence="9" id="KW-1185">Reference proteome</keyword>
<protein>
    <submittedName>
        <fullName evidence="7 8">RNA polymerase</fullName>
    </submittedName>
</protein>
<dbReference type="SUPFAM" id="SSF88946">
    <property type="entry name" value="Sigma2 domain of RNA polymerase sigma factors"/>
    <property type="match status" value="1"/>
</dbReference>
<dbReference type="OrthoDB" id="9782703at2"/>
<dbReference type="GeneID" id="42303715"/>
<accession>A0A0D1WK71</accession>
<evidence type="ECO:0000256" key="2">
    <source>
        <dbReference type="ARBA" id="ARBA00023015"/>
    </source>
</evidence>
<evidence type="ECO:0000313" key="7">
    <source>
        <dbReference type="EMBL" id="KON99271.1"/>
    </source>
</evidence>
<gene>
    <name evidence="7" type="ORF">AF333_00600</name>
    <name evidence="8" type="ORF">SAMN04487909_105165</name>
</gene>
<dbReference type="Proteomes" id="UP000182836">
    <property type="component" value="Unassembled WGS sequence"/>
</dbReference>
<keyword evidence="4" id="KW-0804">Transcription</keyword>
<organism evidence="7 9">
    <name type="scientific">Aneurinibacillus migulanus</name>
    <name type="common">Bacillus migulanus</name>
    <dbReference type="NCBI Taxonomy" id="47500"/>
    <lineage>
        <taxon>Bacteria</taxon>
        <taxon>Bacillati</taxon>
        <taxon>Bacillota</taxon>
        <taxon>Bacilli</taxon>
        <taxon>Bacillales</taxon>
        <taxon>Paenibacillaceae</taxon>
        <taxon>Aneurinibacillus group</taxon>
        <taxon>Aneurinibacillus</taxon>
    </lineage>
</organism>
<dbReference type="InterPro" id="IPR013249">
    <property type="entry name" value="RNA_pol_sigma70_r4_t2"/>
</dbReference>
<keyword evidence="3" id="KW-0731">Sigma factor</keyword>
<evidence type="ECO:0000256" key="3">
    <source>
        <dbReference type="ARBA" id="ARBA00023082"/>
    </source>
</evidence>
<dbReference type="Pfam" id="PF08281">
    <property type="entry name" value="Sigma70_r4_2"/>
    <property type="match status" value="1"/>
</dbReference>
<evidence type="ECO:0000313" key="9">
    <source>
        <dbReference type="Proteomes" id="UP000037269"/>
    </source>
</evidence>
<dbReference type="PANTHER" id="PTHR43133">
    <property type="entry name" value="RNA POLYMERASE ECF-TYPE SIGMA FACTO"/>
    <property type="match status" value="1"/>
</dbReference>
<sequence>MEDDIKQARNGNQEAFIRLIKINQASLYRVSKAIVKTDEDCADAIQETILKAYHAIHTLRDPNYFKTWLIRILINECKRILQRKKRLVPLIELKQTQTTTDDYGHIEIQEVVDSLEEELRIIVVLYYFNDLPIKRISQILEQPIGTIKSRLHRARLKLANLFELHDEHGKERMS</sequence>
<dbReference type="Proteomes" id="UP000037269">
    <property type="component" value="Unassembled WGS sequence"/>
</dbReference>
<evidence type="ECO:0000256" key="4">
    <source>
        <dbReference type="ARBA" id="ARBA00023163"/>
    </source>
</evidence>
<dbReference type="Pfam" id="PF04542">
    <property type="entry name" value="Sigma70_r2"/>
    <property type="match status" value="1"/>
</dbReference>
<feature type="domain" description="RNA polymerase sigma factor 70 region 4 type 2" evidence="6">
    <location>
        <begin position="107"/>
        <end position="158"/>
    </location>
</feature>
<dbReference type="NCBIfam" id="TIGR02937">
    <property type="entry name" value="sigma70-ECF"/>
    <property type="match status" value="1"/>
</dbReference>
<dbReference type="PATRIC" id="fig|47500.8.peg.1250"/>
<dbReference type="SUPFAM" id="SSF88659">
    <property type="entry name" value="Sigma3 and sigma4 domains of RNA polymerase sigma factors"/>
    <property type="match status" value="1"/>
</dbReference>
<dbReference type="EMBL" id="FNED01000005">
    <property type="protein sequence ID" value="SDI57680.1"/>
    <property type="molecule type" value="Genomic_DNA"/>
</dbReference>
<proteinExistence type="inferred from homology"/>
<dbReference type="InterPro" id="IPR007627">
    <property type="entry name" value="RNA_pol_sigma70_r2"/>
</dbReference>
<keyword evidence="2" id="KW-0805">Transcription regulation</keyword>
<dbReference type="PANTHER" id="PTHR43133:SF51">
    <property type="entry name" value="RNA POLYMERASE SIGMA FACTOR"/>
    <property type="match status" value="1"/>
</dbReference>
<dbReference type="InterPro" id="IPR014284">
    <property type="entry name" value="RNA_pol_sigma-70_dom"/>
</dbReference>
<dbReference type="Gene3D" id="1.10.1740.10">
    <property type="match status" value="1"/>
</dbReference>
<dbReference type="STRING" id="47500.AF333_00600"/>
<dbReference type="GO" id="GO:0016987">
    <property type="term" value="F:sigma factor activity"/>
    <property type="evidence" value="ECO:0007669"/>
    <property type="project" value="UniProtKB-KW"/>
</dbReference>
<name>A0A0D1WK71_ANEMI</name>
<evidence type="ECO:0000256" key="1">
    <source>
        <dbReference type="ARBA" id="ARBA00010641"/>
    </source>
</evidence>
<dbReference type="AlphaFoldDB" id="A0A0D1WK71"/>
<evidence type="ECO:0000313" key="8">
    <source>
        <dbReference type="EMBL" id="SDI57680.1"/>
    </source>
</evidence>
<dbReference type="InterPro" id="IPR039425">
    <property type="entry name" value="RNA_pol_sigma-70-like"/>
</dbReference>
<reference evidence="8 10" key="2">
    <citation type="submission" date="2016-10" db="EMBL/GenBank/DDBJ databases">
        <authorList>
            <person name="de Groot N.N."/>
        </authorList>
    </citation>
    <scope>NUCLEOTIDE SEQUENCE [LARGE SCALE GENOMIC DNA]</scope>
    <source>
        <strain evidence="8 10">DSM 2895</strain>
    </source>
</reference>
<evidence type="ECO:0000259" key="6">
    <source>
        <dbReference type="Pfam" id="PF08281"/>
    </source>
</evidence>
<dbReference type="InterPro" id="IPR036388">
    <property type="entry name" value="WH-like_DNA-bd_sf"/>
</dbReference>
<dbReference type="InterPro" id="IPR013324">
    <property type="entry name" value="RNA_pol_sigma_r3/r4-like"/>
</dbReference>
<dbReference type="RefSeq" id="WP_043063847.1">
    <property type="nucleotide sequence ID" value="NZ_BJOA01000082.1"/>
</dbReference>
<dbReference type="EMBL" id="LGUG01000002">
    <property type="protein sequence ID" value="KON99271.1"/>
    <property type="molecule type" value="Genomic_DNA"/>
</dbReference>